<evidence type="ECO:0000313" key="6">
    <source>
        <dbReference type="EMBL" id="RKU43886.1"/>
    </source>
</evidence>
<dbReference type="SUPFAM" id="SSF48366">
    <property type="entry name" value="Ras GEF"/>
    <property type="match status" value="1"/>
</dbReference>
<feature type="compositionally biased region" description="Basic residues" evidence="3">
    <location>
        <begin position="683"/>
        <end position="697"/>
    </location>
</feature>
<dbReference type="InterPro" id="IPR000651">
    <property type="entry name" value="Ras-like_Gua-exchang_fac_N"/>
</dbReference>
<evidence type="ECO:0000256" key="3">
    <source>
        <dbReference type="SAM" id="MobiDB-lite"/>
    </source>
</evidence>
<dbReference type="Gene3D" id="1.20.870.10">
    <property type="entry name" value="Son of sevenless (SoS) protein Chain: S domain 1"/>
    <property type="match status" value="1"/>
</dbReference>
<dbReference type="Pfam" id="PF00617">
    <property type="entry name" value="RasGEF"/>
    <property type="match status" value="1"/>
</dbReference>
<dbReference type="STRING" id="177199.A0A420Y7L4"/>
<feature type="region of interest" description="Disordered" evidence="3">
    <location>
        <begin position="1095"/>
        <end position="1117"/>
    </location>
</feature>
<feature type="compositionally biased region" description="Polar residues" evidence="3">
    <location>
        <begin position="698"/>
        <end position="707"/>
    </location>
</feature>
<feature type="region of interest" description="Disordered" evidence="3">
    <location>
        <begin position="1025"/>
        <end position="1052"/>
    </location>
</feature>
<evidence type="ECO:0000256" key="2">
    <source>
        <dbReference type="PROSITE-ProRule" id="PRU00168"/>
    </source>
</evidence>
<dbReference type="Gene3D" id="1.10.840.10">
    <property type="entry name" value="Ras guanine-nucleotide exchange factors catalytic domain"/>
    <property type="match status" value="1"/>
</dbReference>
<feature type="region of interest" description="Disordered" evidence="3">
    <location>
        <begin position="1298"/>
        <end position="1332"/>
    </location>
</feature>
<keyword evidence="7" id="KW-1185">Reference proteome</keyword>
<dbReference type="InterPro" id="IPR001895">
    <property type="entry name" value="RASGEF_cat_dom"/>
</dbReference>
<dbReference type="PANTHER" id="PTHR23113:SF363">
    <property type="entry name" value="PROTEIN SON OF SEVENLESS"/>
    <property type="match status" value="1"/>
</dbReference>
<dbReference type="EMBL" id="QVQW01000037">
    <property type="protein sequence ID" value="RKU43886.1"/>
    <property type="molecule type" value="Genomic_DNA"/>
</dbReference>
<accession>A0A420Y7L4</accession>
<feature type="compositionally biased region" description="Polar residues" evidence="3">
    <location>
        <begin position="14"/>
        <end position="39"/>
    </location>
</feature>
<feature type="domain" description="N-terminal Ras-GEF" evidence="5">
    <location>
        <begin position="397"/>
        <end position="522"/>
    </location>
</feature>
<feature type="region of interest" description="Disordered" evidence="3">
    <location>
        <begin position="540"/>
        <end position="562"/>
    </location>
</feature>
<feature type="domain" description="Ras-GEF" evidence="4">
    <location>
        <begin position="1368"/>
        <end position="1620"/>
    </location>
</feature>
<feature type="compositionally biased region" description="Polar residues" evidence="3">
    <location>
        <begin position="1102"/>
        <end position="1116"/>
    </location>
</feature>
<feature type="compositionally biased region" description="Basic and acidic residues" evidence="3">
    <location>
        <begin position="106"/>
        <end position="116"/>
    </location>
</feature>
<dbReference type="PROSITE" id="PS50009">
    <property type="entry name" value="RASGEF_CAT"/>
    <property type="match status" value="1"/>
</dbReference>
<dbReference type="InterPro" id="IPR008937">
    <property type="entry name" value="Ras-like_GEF"/>
</dbReference>
<protein>
    <submittedName>
        <fullName evidence="6">Guanine nucleotide exchange factor lte1</fullName>
    </submittedName>
</protein>
<dbReference type="GO" id="GO:0005085">
    <property type="term" value="F:guanyl-nucleotide exchange factor activity"/>
    <property type="evidence" value="ECO:0007669"/>
    <property type="project" value="UniProtKB-KW"/>
</dbReference>
<name>A0A420Y7L4_9PEZI</name>
<dbReference type="PROSITE" id="PS50212">
    <property type="entry name" value="RASGEF_NTER"/>
    <property type="match status" value="1"/>
</dbReference>
<gene>
    <name evidence="6" type="primary">LTE1</name>
    <name evidence="6" type="ORF">DL546_005834</name>
</gene>
<evidence type="ECO:0000313" key="7">
    <source>
        <dbReference type="Proteomes" id="UP000275385"/>
    </source>
</evidence>
<evidence type="ECO:0000259" key="4">
    <source>
        <dbReference type="PROSITE" id="PS50009"/>
    </source>
</evidence>
<organism evidence="6 7">
    <name type="scientific">Coniochaeta pulveracea</name>
    <dbReference type="NCBI Taxonomy" id="177199"/>
    <lineage>
        <taxon>Eukaryota</taxon>
        <taxon>Fungi</taxon>
        <taxon>Dikarya</taxon>
        <taxon>Ascomycota</taxon>
        <taxon>Pezizomycotina</taxon>
        <taxon>Sordariomycetes</taxon>
        <taxon>Sordariomycetidae</taxon>
        <taxon>Coniochaetales</taxon>
        <taxon>Coniochaetaceae</taxon>
        <taxon>Coniochaeta</taxon>
    </lineage>
</organism>
<dbReference type="OrthoDB" id="10254377at2759"/>
<dbReference type="InterPro" id="IPR023578">
    <property type="entry name" value="Ras_GEF_dom_sf"/>
</dbReference>
<dbReference type="InterPro" id="IPR036964">
    <property type="entry name" value="RASGEF_cat_dom_sf"/>
</dbReference>
<keyword evidence="1 2" id="KW-0344">Guanine-nucleotide releasing factor</keyword>
<proteinExistence type="predicted"/>
<dbReference type="Pfam" id="PF00618">
    <property type="entry name" value="RasGEF_N"/>
    <property type="match status" value="1"/>
</dbReference>
<feature type="region of interest" description="Disordered" evidence="3">
    <location>
        <begin position="870"/>
        <end position="895"/>
    </location>
</feature>
<comment type="caution">
    <text evidence="6">The sequence shown here is derived from an EMBL/GenBank/DDBJ whole genome shotgun (WGS) entry which is preliminary data.</text>
</comment>
<reference evidence="6 7" key="1">
    <citation type="submission" date="2018-08" db="EMBL/GenBank/DDBJ databases">
        <title>Draft genome of the lignicolous fungus Coniochaeta pulveracea.</title>
        <authorList>
            <person name="Borstlap C.J."/>
            <person name="De Witt R.N."/>
            <person name="Botha A."/>
            <person name="Volschenk H."/>
        </authorList>
    </citation>
    <scope>NUCLEOTIDE SEQUENCE [LARGE SCALE GENOMIC DNA]</scope>
    <source>
        <strain evidence="6 7">CAB683</strain>
    </source>
</reference>
<feature type="region of interest" description="Disordered" evidence="3">
    <location>
        <begin position="604"/>
        <end position="626"/>
    </location>
</feature>
<dbReference type="GO" id="GO:0005886">
    <property type="term" value="C:plasma membrane"/>
    <property type="evidence" value="ECO:0007669"/>
    <property type="project" value="TreeGrafter"/>
</dbReference>
<dbReference type="SMART" id="SM00147">
    <property type="entry name" value="RasGEF"/>
    <property type="match status" value="1"/>
</dbReference>
<feature type="region of interest" description="Disordered" evidence="3">
    <location>
        <begin position="70"/>
        <end position="129"/>
    </location>
</feature>
<feature type="region of interest" description="Disordered" evidence="3">
    <location>
        <begin position="1"/>
        <end position="58"/>
    </location>
</feature>
<evidence type="ECO:0000259" key="5">
    <source>
        <dbReference type="PROSITE" id="PS50212"/>
    </source>
</evidence>
<evidence type="ECO:0000256" key="1">
    <source>
        <dbReference type="ARBA" id="ARBA00022658"/>
    </source>
</evidence>
<dbReference type="CDD" id="cd06224">
    <property type="entry name" value="REM"/>
    <property type="match status" value="1"/>
</dbReference>
<feature type="region of interest" description="Disordered" evidence="3">
    <location>
        <begin position="650"/>
        <end position="707"/>
    </location>
</feature>
<dbReference type="Proteomes" id="UP000275385">
    <property type="component" value="Unassembled WGS sequence"/>
</dbReference>
<dbReference type="GO" id="GO:0007265">
    <property type="term" value="P:Ras protein signal transduction"/>
    <property type="evidence" value="ECO:0007669"/>
    <property type="project" value="TreeGrafter"/>
</dbReference>
<sequence>MELGPLSAHGESGRASNRVGQQTLSQQEAQARNATTPDTSKYRRIPLGTTHNGERMPAAGGALVTTTAMPTSAKSKIHPSPAGQSNPLLPVTERGSYGERLAGNKSKTEDHDDGKAKWNMTPDGGSAGREGRQFAVWNVGNNGRIYLRPSVRPAHQRFPQPQFVFPLTPPGTTAGVNVLAPTTDQREVKQHEDASLLLAENQLTPSYLSTPVTSYLGVKKKSLSGARHRRAMSDTTVPDSNIIAQEQDPGGFKIVITQPGDEHRPKTVDAFDPNKGSLLEVSIPSWKLGTPRFSIRGTPFLRGSSYAPTEDIRHSSTSILNHTPRELTPRQSRYNQVTRADSDHLDPHSVRTVMTAQLPPLRSTFLSPRTGIEPTTFDALTFKPACDDRSIVRYSPNTRTVTAATPPRLVAEITSPSFLDYDLISDFFLTFRTFLDCADLIRMLIARLRWAFAQPDKEIGTVVRVRTFVAVRHWILNYFSEDFVANPDLRITFCDLVNELMEELSSKPHSNKAWIKILVEIKRCWRGACAQYWDGPEHEPTAGPYEPIHPGGIPGQRNSKLDPSLRDKVEAYPPRLDDMVLPHEGDDSGFLADFSRAAHIDSVIKDDRPATPEAATADEEVDRDQASPLSIASLDVISCSFPTKNLRSAAKGVQPPLATHPVEPSSVYATDHDPVATTPRSLMGKRVRTAHSQHKRNGSLSDSLREQGMSTTTAQPMVYKNAEFLLKMPYGGNLVRGNILPPGQAFVEVAAAGSNVILSRETTMVDQSPTDSHKLKLPASAMSGRGMKRLLGSVRRALSTRVDLSPSTQGSFFNIPSIGPRGATTNRLPGTAIVPQAQPPPMAGIRPLVRIDLLAAEIAEDFKKAVREDAAEAEKQKASTTTTLPDSPEESPLYSAAHMGGESALRHPLRVLRRRPGGDLRAITKTGGLDPGSLPSSICAGEAIGSEDSPGNANVFSLGAIAEQHPKRQLSLFSTHSSKPVMRPSFEAEAQKLAQIPDDIDDDGGVESALLKLEGKFEKKTPKLPVSMQFEGPPKPARESVGSVQPQPDDLPVSREERLEHRHVQVEDDHIIRAPAPGSDGDAETNFLSVPDAGKAEEEGQSFLSDDSRTSYTSTPLLDRGLTEDTVSRKTLTAEWTNRSIYQGPEEEDGLILAESIGLDSQHPSYDFVKKSESMEKIAPSEALPAIMDPRQSTEVSFLDVDTDDDTDLSSEMSLEFLASNDDDDIFPALKSSPLDAALPLNPLEADPTGSEAGLASHEELSSPCGVKSYAPEMGPPSTTVDPSNSNKIPIVHEHQLWGEKPLPPTPDTTPTTGYLPHSRSFGSSDPTGTREALRHAPTLDIPDPVPQHTKTLESKYSVHLPFILAFESDVLAQQFTLVEKDALAEIDWKDLIDMKWKNAEQTGTNTRSWVSFLRDTDARGVEVVIARFNIMVKWAVSEIVLTQDLEERARCIIKYIHIAVHCRRYRNFATMSQFTIALTSPEISRLSRTWDLVPGKDIQSLRELEGLISPTRNFYSLRKEMEVGGSPGPASTDVGCVPFVGIYTHDLIFNAQRPSEIASSPTTPPLVNFERCRIAASVVKTLLRLLEASNKYQFQPIEGLTERCLWMSALPDEEVRRLAESLE</sequence>
<dbReference type="PANTHER" id="PTHR23113">
    <property type="entry name" value="GUANINE NUCLEOTIDE EXCHANGE FACTOR"/>
    <property type="match status" value="1"/>
</dbReference>
<dbReference type="SMART" id="SM00229">
    <property type="entry name" value="RasGEFN"/>
    <property type="match status" value="1"/>
</dbReference>